<evidence type="ECO:0000259" key="2">
    <source>
        <dbReference type="Pfam" id="PF18145"/>
    </source>
</evidence>
<comment type="caution">
    <text evidence="4">The sequence shown here is derived from an EMBL/GenBank/DDBJ whole genome shotgun (WGS) entry which is preliminary data.</text>
</comment>
<dbReference type="InterPro" id="IPR040836">
    <property type="entry name" value="SAVED"/>
</dbReference>
<dbReference type="Pfam" id="PF18303">
    <property type="entry name" value="Saf_2TM"/>
    <property type="match status" value="1"/>
</dbReference>
<proteinExistence type="predicted"/>
<evidence type="ECO:0000256" key="1">
    <source>
        <dbReference type="SAM" id="Phobius"/>
    </source>
</evidence>
<dbReference type="Proteomes" id="UP000195128">
    <property type="component" value="Unassembled WGS sequence"/>
</dbReference>
<keyword evidence="1" id="KW-1133">Transmembrane helix</keyword>
<evidence type="ECO:0000313" key="4">
    <source>
        <dbReference type="EMBL" id="OUM04979.1"/>
    </source>
</evidence>
<sequence>MLKEELLSWGRKIVDWFVRPKNIGVCLIRYGTVIIGASLAGGLVGTIRYISASTQLQANIDTTGGPAAWMAIAAFVVGVLMIFVGVLLNLQSQKQLARQRVLLLEQKGLFKIDSPLDAAVKNTVGGTVDTILVDIREGVIEGRISQPEIALQKVVDGRGDLVRRLDGQNKNDITIAYGGLMPVPFTFLTGCLLDDEGGGIKVFDWDRLGAGQWRLIQSDVDDGQRLVAVTNLVDVGEQIVLALSISYPVDEPAIAATFLNIQIMHMKINELSSNAHWSLEKQSALAEQFLQVLKELSGRGVKHIHLVIAAPNSVVFNLGRIYDRRLLPAATVYQYERTCIPPYPWGVALPSHSLTQPTIVHTHRHVSAGP</sequence>
<reference evidence="4 5" key="1">
    <citation type="submission" date="2017-01" db="EMBL/GenBank/DDBJ databases">
        <authorList>
            <person name="Mah S.A."/>
            <person name="Swanson W.J."/>
            <person name="Moy G.W."/>
            <person name="Vacquier V.D."/>
        </authorList>
    </citation>
    <scope>NUCLEOTIDE SEQUENCE [LARGE SCALE GENOMIC DNA]</scope>
    <source>
        <strain evidence="4">PDD-32b-74</strain>
    </source>
</reference>
<keyword evidence="1" id="KW-0812">Transmembrane</keyword>
<evidence type="ECO:0000259" key="3">
    <source>
        <dbReference type="Pfam" id="PF18303"/>
    </source>
</evidence>
<dbReference type="Pfam" id="PF18145">
    <property type="entry name" value="SAVED"/>
    <property type="match status" value="1"/>
</dbReference>
<protein>
    <recommendedName>
        <fullName evidence="6">2-methylthioadenine synthetase</fullName>
    </recommendedName>
</protein>
<dbReference type="NCBIfam" id="NF033611">
    <property type="entry name" value="SAVED"/>
    <property type="match status" value="1"/>
</dbReference>
<dbReference type="EMBL" id="MTSA01000024">
    <property type="protein sequence ID" value="OUM04979.1"/>
    <property type="molecule type" value="Genomic_DNA"/>
</dbReference>
<feature type="transmembrane region" description="Helical" evidence="1">
    <location>
        <begin position="67"/>
        <end position="90"/>
    </location>
</feature>
<dbReference type="InterPro" id="IPR041167">
    <property type="entry name" value="Saf_2TM"/>
</dbReference>
<dbReference type="OrthoDB" id="8687383at2"/>
<feature type="transmembrane region" description="Helical" evidence="1">
    <location>
        <begin position="27"/>
        <end position="47"/>
    </location>
</feature>
<feature type="domain" description="SMODS-associated and fused to various effectors" evidence="2">
    <location>
        <begin position="162"/>
        <end position="348"/>
    </location>
</feature>
<name>A0A244EKG2_PSESX</name>
<evidence type="ECO:0008006" key="6">
    <source>
        <dbReference type="Google" id="ProtNLM"/>
    </source>
</evidence>
<dbReference type="RefSeq" id="WP_084920096.1">
    <property type="nucleotide sequence ID" value="NZ_MTSA01000024.1"/>
</dbReference>
<feature type="domain" description="SAVED-fused 2TM effector" evidence="3">
    <location>
        <begin position="4"/>
        <end position="151"/>
    </location>
</feature>
<gene>
    <name evidence="4" type="ORF">BW686_23885</name>
</gene>
<dbReference type="AlphaFoldDB" id="A0A244EKG2"/>
<organism evidence="4 5">
    <name type="scientific">Pseudomonas syringae</name>
    <dbReference type="NCBI Taxonomy" id="317"/>
    <lineage>
        <taxon>Bacteria</taxon>
        <taxon>Pseudomonadati</taxon>
        <taxon>Pseudomonadota</taxon>
        <taxon>Gammaproteobacteria</taxon>
        <taxon>Pseudomonadales</taxon>
        <taxon>Pseudomonadaceae</taxon>
        <taxon>Pseudomonas</taxon>
    </lineage>
</organism>
<accession>A0A244EKG2</accession>
<keyword evidence="1" id="KW-0472">Membrane</keyword>
<evidence type="ECO:0000313" key="5">
    <source>
        <dbReference type="Proteomes" id="UP000195128"/>
    </source>
</evidence>